<keyword evidence="3 5" id="KW-0949">S-adenosyl-L-methionine</keyword>
<comment type="caution">
    <text evidence="8">The sequence shown here is derived from an EMBL/GenBank/DDBJ whole genome shotgun (WGS) entry which is preliminary data.</text>
</comment>
<dbReference type="Gene3D" id="3.40.50.150">
    <property type="entry name" value="Vaccinia Virus protein VP39"/>
    <property type="match status" value="1"/>
</dbReference>
<dbReference type="NCBIfam" id="TIGR00675">
    <property type="entry name" value="dcm"/>
    <property type="match status" value="1"/>
</dbReference>
<dbReference type="EC" id="2.1.1.37" evidence="7"/>
<dbReference type="InterPro" id="IPR029063">
    <property type="entry name" value="SAM-dependent_MTases_sf"/>
</dbReference>
<dbReference type="GO" id="GO:0003886">
    <property type="term" value="F:DNA (cytosine-5-)-methyltransferase activity"/>
    <property type="evidence" value="ECO:0007669"/>
    <property type="project" value="UniProtKB-EC"/>
</dbReference>
<evidence type="ECO:0000313" key="9">
    <source>
        <dbReference type="Proteomes" id="UP000621799"/>
    </source>
</evidence>
<keyword evidence="4" id="KW-0680">Restriction system</keyword>
<name>A0A928VXN3_9CYAN</name>
<dbReference type="SUPFAM" id="SSF53335">
    <property type="entry name" value="S-adenosyl-L-methionine-dependent methyltransferases"/>
    <property type="match status" value="1"/>
</dbReference>
<keyword evidence="2 5" id="KW-0808">Transferase</keyword>
<dbReference type="PRINTS" id="PR00105">
    <property type="entry name" value="C5METTRFRASE"/>
</dbReference>
<keyword evidence="1 5" id="KW-0489">Methyltransferase</keyword>
<accession>A0A928VXN3</accession>
<dbReference type="InterPro" id="IPR018117">
    <property type="entry name" value="C5_DNA_meth_AS"/>
</dbReference>
<sequence length="417" mass="47210">MANFSIKETSNKPTLKALSFFSGCMGLDIGLEREGIEVLLSCEVDKAARKTIEKNRPDIALIGDIRDYCATQIRETAGLGSYEDIDLIVGGPPCQAFSSAGKRRGFNDERGNVFLKFIDSIVELRPKFAVIENVRGLLSASLKHRPHNLRGANHPLLSQEEKRGGALLHIIRQLKEAGYSISFNLYNTANFGSPQCRERVIIACSRDGEKLPYLTPTNSENGLYGLPKWRTLREALEGLPKEEHDFVKFPEKRLRYYRLLKPGQNWRDLPVELHQEAMGSSYHAGGGKTGFYRRLAWDKPSPTLLTHPAMPATDLAHPEEDRPLSIQEYKRIQEFPDDWLIQGKLLDQYRQVGNAVPYSLGRAVGRMIQTYLSAEQPESFQDFPYSRYKNTDDVSWMYEILGYSEDSIGEQLCLSLS</sequence>
<dbReference type="Gene3D" id="3.90.120.10">
    <property type="entry name" value="DNA Methylase, subunit A, domain 2"/>
    <property type="match status" value="1"/>
</dbReference>
<dbReference type="Proteomes" id="UP000621799">
    <property type="component" value="Unassembled WGS sequence"/>
</dbReference>
<gene>
    <name evidence="8" type="ORF">IQ235_04400</name>
</gene>
<evidence type="ECO:0000256" key="5">
    <source>
        <dbReference type="PROSITE-ProRule" id="PRU01016"/>
    </source>
</evidence>
<evidence type="ECO:0000256" key="2">
    <source>
        <dbReference type="ARBA" id="ARBA00022679"/>
    </source>
</evidence>
<dbReference type="GO" id="GO:0032259">
    <property type="term" value="P:methylation"/>
    <property type="evidence" value="ECO:0007669"/>
    <property type="project" value="UniProtKB-KW"/>
</dbReference>
<dbReference type="AlphaFoldDB" id="A0A928VXN3"/>
<evidence type="ECO:0000313" key="8">
    <source>
        <dbReference type="EMBL" id="MBE9040033.1"/>
    </source>
</evidence>
<evidence type="ECO:0000256" key="1">
    <source>
        <dbReference type="ARBA" id="ARBA00022603"/>
    </source>
</evidence>
<dbReference type="EMBL" id="JADEXN010000050">
    <property type="protein sequence ID" value="MBE9040033.1"/>
    <property type="molecule type" value="Genomic_DNA"/>
</dbReference>
<keyword evidence="9" id="KW-1185">Reference proteome</keyword>
<dbReference type="PROSITE" id="PS00094">
    <property type="entry name" value="C5_MTASE_1"/>
    <property type="match status" value="1"/>
</dbReference>
<evidence type="ECO:0000256" key="3">
    <source>
        <dbReference type="ARBA" id="ARBA00022691"/>
    </source>
</evidence>
<evidence type="ECO:0000256" key="4">
    <source>
        <dbReference type="ARBA" id="ARBA00022747"/>
    </source>
</evidence>
<feature type="active site" evidence="5">
    <location>
        <position position="94"/>
    </location>
</feature>
<comment type="similarity">
    <text evidence="5 6">Belongs to the class I-like SAM-binding methyltransferase superfamily. C5-methyltransferase family.</text>
</comment>
<protein>
    <recommendedName>
        <fullName evidence="7">Cytosine-specific methyltransferase</fullName>
        <ecNumber evidence="7">2.1.1.37</ecNumber>
    </recommendedName>
</protein>
<comment type="catalytic activity">
    <reaction evidence="7">
        <text>a 2'-deoxycytidine in DNA + S-adenosyl-L-methionine = a 5-methyl-2'-deoxycytidine in DNA + S-adenosyl-L-homocysteine + H(+)</text>
        <dbReference type="Rhea" id="RHEA:13681"/>
        <dbReference type="Rhea" id="RHEA-COMP:11369"/>
        <dbReference type="Rhea" id="RHEA-COMP:11370"/>
        <dbReference type="ChEBI" id="CHEBI:15378"/>
        <dbReference type="ChEBI" id="CHEBI:57856"/>
        <dbReference type="ChEBI" id="CHEBI:59789"/>
        <dbReference type="ChEBI" id="CHEBI:85452"/>
        <dbReference type="ChEBI" id="CHEBI:85454"/>
        <dbReference type="EC" id="2.1.1.37"/>
    </reaction>
</comment>
<dbReference type="PANTHER" id="PTHR10629">
    <property type="entry name" value="CYTOSINE-SPECIFIC METHYLTRANSFERASE"/>
    <property type="match status" value="1"/>
</dbReference>
<dbReference type="GO" id="GO:0003677">
    <property type="term" value="F:DNA binding"/>
    <property type="evidence" value="ECO:0007669"/>
    <property type="project" value="TreeGrafter"/>
</dbReference>
<dbReference type="Pfam" id="PF00145">
    <property type="entry name" value="DNA_methylase"/>
    <property type="match status" value="1"/>
</dbReference>
<evidence type="ECO:0000256" key="6">
    <source>
        <dbReference type="RuleBase" id="RU000416"/>
    </source>
</evidence>
<organism evidence="8 9">
    <name type="scientific">Zarconia navalis LEGE 11467</name>
    <dbReference type="NCBI Taxonomy" id="1828826"/>
    <lineage>
        <taxon>Bacteria</taxon>
        <taxon>Bacillati</taxon>
        <taxon>Cyanobacteriota</taxon>
        <taxon>Cyanophyceae</taxon>
        <taxon>Oscillatoriophycideae</taxon>
        <taxon>Oscillatoriales</taxon>
        <taxon>Oscillatoriales incertae sedis</taxon>
        <taxon>Zarconia</taxon>
        <taxon>Zarconia navalis</taxon>
    </lineage>
</organism>
<dbReference type="GO" id="GO:0044027">
    <property type="term" value="P:negative regulation of gene expression via chromosomal CpG island methylation"/>
    <property type="evidence" value="ECO:0007669"/>
    <property type="project" value="TreeGrafter"/>
</dbReference>
<dbReference type="GO" id="GO:0009307">
    <property type="term" value="P:DNA restriction-modification system"/>
    <property type="evidence" value="ECO:0007669"/>
    <property type="project" value="UniProtKB-KW"/>
</dbReference>
<dbReference type="PANTHER" id="PTHR10629:SF52">
    <property type="entry name" value="DNA (CYTOSINE-5)-METHYLTRANSFERASE 1"/>
    <property type="match status" value="1"/>
</dbReference>
<dbReference type="InterPro" id="IPR001525">
    <property type="entry name" value="C5_MeTfrase"/>
</dbReference>
<dbReference type="PROSITE" id="PS51679">
    <property type="entry name" value="SAM_MT_C5"/>
    <property type="match status" value="1"/>
</dbReference>
<proteinExistence type="inferred from homology"/>
<dbReference type="InterPro" id="IPR050390">
    <property type="entry name" value="C5-Methyltransferase"/>
</dbReference>
<evidence type="ECO:0000256" key="7">
    <source>
        <dbReference type="RuleBase" id="RU000417"/>
    </source>
</evidence>
<reference evidence="8" key="1">
    <citation type="submission" date="2020-10" db="EMBL/GenBank/DDBJ databases">
        <authorList>
            <person name="Castelo-Branco R."/>
            <person name="Eusebio N."/>
            <person name="Adriana R."/>
            <person name="Vieira A."/>
            <person name="Brugerolle De Fraissinette N."/>
            <person name="Rezende De Castro R."/>
            <person name="Schneider M.P."/>
            <person name="Vasconcelos V."/>
            <person name="Leao P.N."/>
        </authorList>
    </citation>
    <scope>NUCLEOTIDE SEQUENCE</scope>
    <source>
        <strain evidence="8">LEGE 11467</strain>
    </source>
</reference>